<keyword evidence="3" id="KW-1185">Reference proteome</keyword>
<evidence type="ECO:0000256" key="1">
    <source>
        <dbReference type="SAM" id="SignalP"/>
    </source>
</evidence>
<name>A0ABR4IPV9_9EURO</name>
<evidence type="ECO:0000313" key="3">
    <source>
        <dbReference type="Proteomes" id="UP001610335"/>
    </source>
</evidence>
<comment type="caution">
    <text evidence="2">The sequence shown here is derived from an EMBL/GenBank/DDBJ whole genome shotgun (WGS) entry which is preliminary data.</text>
</comment>
<accession>A0ABR4IPV9</accession>
<evidence type="ECO:0008006" key="4">
    <source>
        <dbReference type="Google" id="ProtNLM"/>
    </source>
</evidence>
<dbReference type="PANTHER" id="PTHR39603">
    <property type="entry name" value="CYANOVIRIN-N DOMAIN-CONTAINING PROTEIN"/>
    <property type="match status" value="1"/>
</dbReference>
<keyword evidence="1" id="KW-0732">Signal</keyword>
<dbReference type="Proteomes" id="UP001610335">
    <property type="component" value="Unassembled WGS sequence"/>
</dbReference>
<evidence type="ECO:0000313" key="2">
    <source>
        <dbReference type="EMBL" id="KAL2829795.1"/>
    </source>
</evidence>
<reference evidence="2 3" key="1">
    <citation type="submission" date="2024-07" db="EMBL/GenBank/DDBJ databases">
        <title>Section-level genome sequencing and comparative genomics of Aspergillus sections Usti and Cavernicolus.</title>
        <authorList>
            <consortium name="Lawrence Berkeley National Laboratory"/>
            <person name="Nybo J.L."/>
            <person name="Vesth T.C."/>
            <person name="Theobald S."/>
            <person name="Frisvad J.C."/>
            <person name="Larsen T.O."/>
            <person name="Kjaerboelling I."/>
            <person name="Rothschild-Mancinelli K."/>
            <person name="Lyhne E.K."/>
            <person name="Kogle M.E."/>
            <person name="Barry K."/>
            <person name="Clum A."/>
            <person name="Na H."/>
            <person name="Ledsgaard L."/>
            <person name="Lin J."/>
            <person name="Lipzen A."/>
            <person name="Kuo A."/>
            <person name="Riley R."/>
            <person name="Mondo S."/>
            <person name="LaButti K."/>
            <person name="Haridas S."/>
            <person name="Pangalinan J."/>
            <person name="Salamov A.A."/>
            <person name="Simmons B.A."/>
            <person name="Magnuson J.K."/>
            <person name="Chen J."/>
            <person name="Drula E."/>
            <person name="Henrissat B."/>
            <person name="Wiebenga A."/>
            <person name="Lubbers R.J."/>
            <person name="Gomes A.C."/>
            <person name="Makela M.R."/>
            <person name="Stajich J."/>
            <person name="Grigoriev I.V."/>
            <person name="Mortensen U.H."/>
            <person name="De vries R.P."/>
            <person name="Baker S.E."/>
            <person name="Andersen M.R."/>
        </authorList>
    </citation>
    <scope>NUCLEOTIDE SEQUENCE [LARGE SCALE GENOMIC DNA]</scope>
    <source>
        <strain evidence="2 3">CBS 600.67</strain>
    </source>
</reference>
<proteinExistence type="predicted"/>
<dbReference type="EMBL" id="JBFXLS010000015">
    <property type="protein sequence ID" value="KAL2829795.1"/>
    <property type="molecule type" value="Genomic_DNA"/>
</dbReference>
<protein>
    <recommendedName>
        <fullName evidence="4">Cyanovirin-N domain-containing protein</fullName>
    </recommendedName>
</protein>
<organism evidence="2 3">
    <name type="scientific">Aspergillus cavernicola</name>
    <dbReference type="NCBI Taxonomy" id="176166"/>
    <lineage>
        <taxon>Eukaryota</taxon>
        <taxon>Fungi</taxon>
        <taxon>Dikarya</taxon>
        <taxon>Ascomycota</taxon>
        <taxon>Pezizomycotina</taxon>
        <taxon>Eurotiomycetes</taxon>
        <taxon>Eurotiomycetidae</taxon>
        <taxon>Eurotiales</taxon>
        <taxon>Aspergillaceae</taxon>
        <taxon>Aspergillus</taxon>
        <taxon>Aspergillus subgen. Nidulantes</taxon>
    </lineage>
</organism>
<gene>
    <name evidence="2" type="ORF">BDW59DRAFT_34561</name>
</gene>
<feature type="chain" id="PRO_5047522999" description="Cyanovirin-N domain-containing protein" evidence="1">
    <location>
        <begin position="22"/>
        <end position="141"/>
    </location>
</feature>
<feature type="signal peptide" evidence="1">
    <location>
        <begin position="1"/>
        <end position="21"/>
    </location>
</feature>
<sequence length="141" mass="14263">MSLTLSTFLITLLTLTGTTLAAPTIPTTNTPLLSKRFDLTCQDNGGGYRPVGEAQNCVDYLLAKGSTSCTVNGENVNYCEAGDTVISGSNVSGGGSSTSSCSDVALAAQKIIDSCTTPEGYVGGADAVDGNADIIVSINRG</sequence>
<dbReference type="PANTHER" id="PTHR39603:SF1">
    <property type="entry name" value="CYANOVIRIN-N DOMAIN-CONTAINING PROTEIN"/>
    <property type="match status" value="1"/>
</dbReference>